<evidence type="ECO:0000259" key="1">
    <source>
        <dbReference type="Pfam" id="PF01593"/>
    </source>
</evidence>
<proteinExistence type="predicted"/>
<dbReference type="EMBL" id="LGUC01000001">
    <property type="protein sequence ID" value="KPN30833.1"/>
    <property type="molecule type" value="Genomic_DNA"/>
</dbReference>
<name>A0A0P7HVF8_9EURY</name>
<dbReference type="InterPro" id="IPR002937">
    <property type="entry name" value="Amino_oxidase"/>
</dbReference>
<dbReference type="GO" id="GO:0016491">
    <property type="term" value="F:oxidoreductase activity"/>
    <property type="evidence" value="ECO:0007669"/>
    <property type="project" value="InterPro"/>
</dbReference>
<reference evidence="3" key="1">
    <citation type="submission" date="2013-11" db="EMBL/GenBank/DDBJ databases">
        <authorList>
            <person name="Hoang H.T."/>
            <person name="Killian M.L."/>
            <person name="Madson D.M."/>
            <person name="Arruda P.H.E."/>
            <person name="Sun D."/>
            <person name="Schwartz K.J."/>
            <person name="Yoon K."/>
        </authorList>
    </citation>
    <scope>NUCLEOTIDE SEQUENCE [LARGE SCALE GENOMIC DNA]</scope>
    <source>
        <strain evidence="3">CDK2</strain>
    </source>
</reference>
<dbReference type="PANTHER" id="PTHR42841">
    <property type="entry name" value="AMINE OXIDASE"/>
    <property type="match status" value="1"/>
</dbReference>
<evidence type="ECO:0000313" key="2">
    <source>
        <dbReference type="EMBL" id="KPN30833.1"/>
    </source>
</evidence>
<dbReference type="SUPFAM" id="SSF51905">
    <property type="entry name" value="FAD/NAD(P)-binding domain"/>
    <property type="match status" value="1"/>
</dbReference>
<dbReference type="InterPro" id="IPR036188">
    <property type="entry name" value="FAD/NAD-bd_sf"/>
</dbReference>
<accession>A0A0P7HVF8</accession>
<evidence type="ECO:0000313" key="3">
    <source>
        <dbReference type="Proteomes" id="UP000050535"/>
    </source>
</evidence>
<dbReference type="Gene3D" id="1.10.10.1620">
    <property type="match status" value="1"/>
</dbReference>
<comment type="caution">
    <text evidence="2">The sequence shown here is derived from an EMBL/GenBank/DDBJ whole genome shotgun (WGS) entry which is preliminary data.</text>
</comment>
<dbReference type="PATRIC" id="fig|699431.3.peg.1610"/>
<dbReference type="Proteomes" id="UP000050535">
    <property type="component" value="Unassembled WGS sequence"/>
</dbReference>
<protein>
    <submittedName>
        <fullName evidence="2">Protoporphyrinogen oxidase</fullName>
    </submittedName>
</protein>
<dbReference type="Gene3D" id="1.10.3110.10">
    <property type="entry name" value="protoporphyrinogen ix oxidase, domain 3"/>
    <property type="match status" value="1"/>
</dbReference>
<feature type="domain" description="Amine oxidase" evidence="1">
    <location>
        <begin position="11"/>
        <end position="417"/>
    </location>
</feature>
<dbReference type="Gene3D" id="3.30.9.10">
    <property type="entry name" value="D-Amino Acid Oxidase, subunit A, domain 2"/>
    <property type="match status" value="1"/>
</dbReference>
<dbReference type="Pfam" id="PF01593">
    <property type="entry name" value="Amino_oxidase"/>
    <property type="match status" value="1"/>
</dbReference>
<gene>
    <name evidence="2" type="ORF">SY89_01573</name>
</gene>
<dbReference type="AlphaFoldDB" id="A0A0P7HVF8"/>
<dbReference type="Gene3D" id="3.50.50.60">
    <property type="entry name" value="FAD/NAD(P)-binding domain"/>
    <property type="match status" value="2"/>
</dbReference>
<dbReference type="OrthoDB" id="202781at2157"/>
<sequence>MHTTAVVGGGLAGLVAARRLAESGHDVTLFEERAELGGRVRSRTVDGFTCDRGFQVLFDAYPAVERELDLDALSLRRFAPGGVICRPGSRSTLSDPFRDPAGLLPSAFCREVTLSDKLRTLRLRRRLTGADWPEFETPDRSIREYLREAGFSEKFIDQFAAPLYGGITLDRSLSTSANVFEYTFRAMSLGNIVVPAEGMAAIPAQLAERARSAGVDVQAGVAVNDLETAGQAVTLATKSGDWEFDAAVVATDPPTARELTGVASIPTEGAGVVTQHYRLPGPALDAGTRIMLNAGDEAPNTVAQLSAVAPEYGDGSDDALLAASFVDDGAQDRPADELAARTRKALSSWYPERDVSGLEPIATDRIPFAQFAQPPGTHARLPDADDPSGPVYLAGDYTRWSSIQGALESGRRAAAAVTAAFDA</sequence>
<dbReference type="STRING" id="699431.SY89_01573"/>
<dbReference type="Gene3D" id="3.90.660.20">
    <property type="entry name" value="Protoporphyrinogen oxidase, mitochondrial, domain 2"/>
    <property type="match status" value="1"/>
</dbReference>
<dbReference type="RefSeq" id="WP_054583670.1">
    <property type="nucleotide sequence ID" value="NZ_LGUC01000001.1"/>
</dbReference>
<organism evidence="2 3">
    <name type="scientific">Halolamina pelagica</name>
    <dbReference type="NCBI Taxonomy" id="699431"/>
    <lineage>
        <taxon>Archaea</taxon>
        <taxon>Methanobacteriati</taxon>
        <taxon>Methanobacteriota</taxon>
        <taxon>Stenosarchaea group</taxon>
        <taxon>Halobacteria</taxon>
        <taxon>Halobacteriales</taxon>
        <taxon>Haloferacaceae</taxon>
    </lineage>
</organism>
<keyword evidence="3" id="KW-1185">Reference proteome</keyword>